<dbReference type="Proteomes" id="UP000299102">
    <property type="component" value="Unassembled WGS sequence"/>
</dbReference>
<protein>
    <submittedName>
        <fullName evidence="3">Uncharacterized protein K02A2.6</fullName>
    </submittedName>
</protein>
<dbReference type="STRING" id="151549.A0A4C1Z6P8"/>
<accession>A0A4C1Z6P8</accession>
<dbReference type="PANTHER" id="PTHR37984">
    <property type="entry name" value="PROTEIN CBG26694"/>
    <property type="match status" value="1"/>
</dbReference>
<evidence type="ECO:0000313" key="4">
    <source>
        <dbReference type="Proteomes" id="UP000299102"/>
    </source>
</evidence>
<dbReference type="InterPro" id="IPR001584">
    <property type="entry name" value="Integrase_cat-core"/>
</dbReference>
<evidence type="ECO:0000313" key="3">
    <source>
        <dbReference type="EMBL" id="GBP82589.1"/>
    </source>
</evidence>
<keyword evidence="4" id="KW-1185">Reference proteome</keyword>
<name>A0A4C1Z6P8_EUMVA</name>
<dbReference type="GO" id="GO:0003676">
    <property type="term" value="F:nucleic acid binding"/>
    <property type="evidence" value="ECO:0007669"/>
    <property type="project" value="InterPro"/>
</dbReference>
<dbReference type="InterPro" id="IPR012337">
    <property type="entry name" value="RNaseH-like_sf"/>
</dbReference>
<reference evidence="3 4" key="1">
    <citation type="journal article" date="2019" name="Commun. Biol.">
        <title>The bagworm genome reveals a unique fibroin gene that provides high tensile strength.</title>
        <authorList>
            <person name="Kono N."/>
            <person name="Nakamura H."/>
            <person name="Ohtoshi R."/>
            <person name="Tomita M."/>
            <person name="Numata K."/>
            <person name="Arakawa K."/>
        </authorList>
    </citation>
    <scope>NUCLEOTIDE SEQUENCE [LARGE SCALE GENOMIC DNA]</scope>
</reference>
<feature type="domain" description="Integrase catalytic" evidence="2">
    <location>
        <begin position="1"/>
        <end position="120"/>
    </location>
</feature>
<dbReference type="OrthoDB" id="10058156at2759"/>
<sequence length="144" mass="15326">MNSNTPSASVIGKLYVRMSRRSTARRAPVSDNGTGFTSRAFKQFCAINGISHVFSPVYCPASNGQAESAVKIVKTGVKSIQEDGRWTLDDEAFEGSEIRGGDERQLTDPSAPASAAVDTTNRHEGPQVTAATAVEEAELLSTHP</sequence>
<dbReference type="PANTHER" id="PTHR37984:SF5">
    <property type="entry name" value="PROTEIN NYNRIN-LIKE"/>
    <property type="match status" value="1"/>
</dbReference>
<feature type="compositionally biased region" description="Basic and acidic residues" evidence="1">
    <location>
        <begin position="96"/>
        <end position="106"/>
    </location>
</feature>
<dbReference type="Gene3D" id="3.30.420.10">
    <property type="entry name" value="Ribonuclease H-like superfamily/Ribonuclease H"/>
    <property type="match status" value="1"/>
</dbReference>
<feature type="region of interest" description="Disordered" evidence="1">
    <location>
        <begin position="90"/>
        <end position="126"/>
    </location>
</feature>
<dbReference type="GO" id="GO:0015074">
    <property type="term" value="P:DNA integration"/>
    <property type="evidence" value="ECO:0007669"/>
    <property type="project" value="InterPro"/>
</dbReference>
<dbReference type="InterPro" id="IPR050951">
    <property type="entry name" value="Retrovirus_Pol_polyprotein"/>
</dbReference>
<dbReference type="AlphaFoldDB" id="A0A4C1Z6P8"/>
<dbReference type="SUPFAM" id="SSF53098">
    <property type="entry name" value="Ribonuclease H-like"/>
    <property type="match status" value="1"/>
</dbReference>
<proteinExistence type="predicted"/>
<comment type="caution">
    <text evidence="3">The sequence shown here is derived from an EMBL/GenBank/DDBJ whole genome shotgun (WGS) entry which is preliminary data.</text>
</comment>
<evidence type="ECO:0000256" key="1">
    <source>
        <dbReference type="SAM" id="MobiDB-lite"/>
    </source>
</evidence>
<gene>
    <name evidence="3" type="ORF">EVAR_69811_1</name>
</gene>
<dbReference type="InterPro" id="IPR036397">
    <property type="entry name" value="RNaseH_sf"/>
</dbReference>
<evidence type="ECO:0000259" key="2">
    <source>
        <dbReference type="PROSITE" id="PS50994"/>
    </source>
</evidence>
<organism evidence="3 4">
    <name type="scientific">Eumeta variegata</name>
    <name type="common">Bagworm moth</name>
    <name type="synonym">Eumeta japonica</name>
    <dbReference type="NCBI Taxonomy" id="151549"/>
    <lineage>
        <taxon>Eukaryota</taxon>
        <taxon>Metazoa</taxon>
        <taxon>Ecdysozoa</taxon>
        <taxon>Arthropoda</taxon>
        <taxon>Hexapoda</taxon>
        <taxon>Insecta</taxon>
        <taxon>Pterygota</taxon>
        <taxon>Neoptera</taxon>
        <taxon>Endopterygota</taxon>
        <taxon>Lepidoptera</taxon>
        <taxon>Glossata</taxon>
        <taxon>Ditrysia</taxon>
        <taxon>Tineoidea</taxon>
        <taxon>Psychidae</taxon>
        <taxon>Oiketicinae</taxon>
        <taxon>Eumeta</taxon>
    </lineage>
</organism>
<dbReference type="EMBL" id="BGZK01001572">
    <property type="protein sequence ID" value="GBP82589.1"/>
    <property type="molecule type" value="Genomic_DNA"/>
</dbReference>
<dbReference type="PROSITE" id="PS50994">
    <property type="entry name" value="INTEGRASE"/>
    <property type="match status" value="1"/>
</dbReference>